<gene>
    <name evidence="2" type="ORF">ACFSJF_01850</name>
</gene>
<sequence length="245" mass="28075">MSEQISIKSYNNTERATKYNTKQGFDPKRKNEMLNVTLFLLEDLIQQGASILELGAGSGLFTEKLINSDSINEIYVTDGAEVMLEIARKKLLTQSTNLVYDKLDFTQSLWSKRYKNIKFDAVTSSMAIHHAEDKKALFREVYNVLTSEGVFVFADHMAGETALIEKLIGSKRARLKLNSIGENLDTNNIDKFMREDKKKQDAEGNKCESISNYLQYLREVGFKDVDCLWRDYWLAVFVAKKSDHL</sequence>
<dbReference type="Proteomes" id="UP001597383">
    <property type="component" value="Unassembled WGS sequence"/>
</dbReference>
<dbReference type="EC" id="2.1.1.-" evidence="2"/>
<dbReference type="PANTHER" id="PTHR43591:SF110">
    <property type="entry name" value="RHODANESE DOMAIN-CONTAINING PROTEIN"/>
    <property type="match status" value="1"/>
</dbReference>
<protein>
    <submittedName>
        <fullName evidence="2">Class I SAM-dependent methyltransferase</fullName>
        <ecNumber evidence="2">2.1.1.-</ecNumber>
    </submittedName>
</protein>
<keyword evidence="2" id="KW-0489">Methyltransferase</keyword>
<evidence type="ECO:0000313" key="3">
    <source>
        <dbReference type="Proteomes" id="UP001597383"/>
    </source>
</evidence>
<comment type="caution">
    <text evidence="2">The sequence shown here is derived from an EMBL/GenBank/DDBJ whole genome shotgun (WGS) entry which is preliminary data.</text>
</comment>
<dbReference type="RefSeq" id="WP_377554864.1">
    <property type="nucleotide sequence ID" value="NZ_JBHUHQ010000002.1"/>
</dbReference>
<dbReference type="PANTHER" id="PTHR43591">
    <property type="entry name" value="METHYLTRANSFERASE"/>
    <property type="match status" value="1"/>
</dbReference>
<dbReference type="SUPFAM" id="SSF53335">
    <property type="entry name" value="S-adenosyl-L-methionine-dependent methyltransferases"/>
    <property type="match status" value="1"/>
</dbReference>
<name>A0ABW4VU30_9BACI</name>
<organism evidence="2 3">
    <name type="scientific">Ornithinibacillus salinisoli</name>
    <dbReference type="NCBI Taxonomy" id="1848459"/>
    <lineage>
        <taxon>Bacteria</taxon>
        <taxon>Bacillati</taxon>
        <taxon>Bacillota</taxon>
        <taxon>Bacilli</taxon>
        <taxon>Bacillales</taxon>
        <taxon>Bacillaceae</taxon>
        <taxon>Ornithinibacillus</taxon>
    </lineage>
</organism>
<keyword evidence="2" id="KW-0808">Transferase</keyword>
<dbReference type="InterPro" id="IPR013216">
    <property type="entry name" value="Methyltransf_11"/>
</dbReference>
<dbReference type="GO" id="GO:0008168">
    <property type="term" value="F:methyltransferase activity"/>
    <property type="evidence" value="ECO:0007669"/>
    <property type="project" value="UniProtKB-KW"/>
</dbReference>
<reference evidence="3" key="1">
    <citation type="journal article" date="2019" name="Int. J. Syst. Evol. Microbiol.">
        <title>The Global Catalogue of Microorganisms (GCM) 10K type strain sequencing project: providing services to taxonomists for standard genome sequencing and annotation.</title>
        <authorList>
            <consortium name="The Broad Institute Genomics Platform"/>
            <consortium name="The Broad Institute Genome Sequencing Center for Infectious Disease"/>
            <person name="Wu L."/>
            <person name="Ma J."/>
        </authorList>
    </citation>
    <scope>NUCLEOTIDE SEQUENCE [LARGE SCALE GENOMIC DNA]</scope>
    <source>
        <strain evidence="3">R28</strain>
    </source>
</reference>
<evidence type="ECO:0000259" key="1">
    <source>
        <dbReference type="Pfam" id="PF08241"/>
    </source>
</evidence>
<dbReference type="Gene3D" id="3.40.50.150">
    <property type="entry name" value="Vaccinia Virus protein VP39"/>
    <property type="match status" value="1"/>
</dbReference>
<feature type="domain" description="Methyltransferase type 11" evidence="1">
    <location>
        <begin position="52"/>
        <end position="153"/>
    </location>
</feature>
<proteinExistence type="predicted"/>
<dbReference type="CDD" id="cd02440">
    <property type="entry name" value="AdoMet_MTases"/>
    <property type="match status" value="1"/>
</dbReference>
<dbReference type="InterPro" id="IPR029063">
    <property type="entry name" value="SAM-dependent_MTases_sf"/>
</dbReference>
<evidence type="ECO:0000313" key="2">
    <source>
        <dbReference type="EMBL" id="MFD2043053.1"/>
    </source>
</evidence>
<dbReference type="Pfam" id="PF08241">
    <property type="entry name" value="Methyltransf_11"/>
    <property type="match status" value="1"/>
</dbReference>
<keyword evidence="3" id="KW-1185">Reference proteome</keyword>
<dbReference type="EMBL" id="JBHUHQ010000002">
    <property type="protein sequence ID" value="MFD2043053.1"/>
    <property type="molecule type" value="Genomic_DNA"/>
</dbReference>
<dbReference type="GO" id="GO:0032259">
    <property type="term" value="P:methylation"/>
    <property type="evidence" value="ECO:0007669"/>
    <property type="project" value="UniProtKB-KW"/>
</dbReference>
<accession>A0ABW4VU30</accession>